<feature type="transmembrane region" description="Helical" evidence="6">
    <location>
        <begin position="413"/>
        <end position="433"/>
    </location>
</feature>
<evidence type="ECO:0000256" key="5">
    <source>
        <dbReference type="ARBA" id="ARBA00023136"/>
    </source>
</evidence>
<feature type="transmembrane region" description="Helical" evidence="6">
    <location>
        <begin position="671"/>
        <end position="691"/>
    </location>
</feature>
<dbReference type="Gene3D" id="1.20.1640.10">
    <property type="entry name" value="Multidrug efflux transporter AcrB transmembrane domain"/>
    <property type="match status" value="2"/>
</dbReference>
<dbReference type="InterPro" id="IPR001036">
    <property type="entry name" value="Acrflvin-R"/>
</dbReference>
<feature type="transmembrane region" description="Helical" evidence="6">
    <location>
        <begin position="617"/>
        <end position="636"/>
    </location>
</feature>
<dbReference type="InterPro" id="IPR004869">
    <property type="entry name" value="MMPL_dom"/>
</dbReference>
<dbReference type="Proteomes" id="UP000244174">
    <property type="component" value="Unassembled WGS sequence"/>
</dbReference>
<feature type="transmembrane region" description="Helical" evidence="6">
    <location>
        <begin position="643"/>
        <end position="665"/>
    </location>
</feature>
<dbReference type="PRINTS" id="PR00702">
    <property type="entry name" value="ACRIFLAVINRP"/>
</dbReference>
<feature type="transmembrane region" description="Helical" evidence="6">
    <location>
        <begin position="712"/>
        <end position="736"/>
    </location>
</feature>
<feature type="domain" description="SSD" evidence="7">
    <location>
        <begin position="643"/>
        <end position="769"/>
    </location>
</feature>
<evidence type="ECO:0000313" key="9">
    <source>
        <dbReference type="Proteomes" id="UP000244174"/>
    </source>
</evidence>
<comment type="caution">
    <text evidence="8">The sequence shown here is derived from an EMBL/GenBank/DDBJ whole genome shotgun (WGS) entry which is preliminary data.</text>
</comment>
<evidence type="ECO:0000313" key="8">
    <source>
        <dbReference type="EMBL" id="PTX44566.1"/>
    </source>
</evidence>
<dbReference type="SUPFAM" id="SSF82866">
    <property type="entry name" value="Multidrug efflux transporter AcrB transmembrane domain"/>
    <property type="match status" value="2"/>
</dbReference>
<dbReference type="PANTHER" id="PTHR33406">
    <property type="entry name" value="MEMBRANE PROTEIN MJ1562-RELATED"/>
    <property type="match status" value="1"/>
</dbReference>
<dbReference type="PANTHER" id="PTHR33406:SF12">
    <property type="entry name" value="BLR2997 PROTEIN"/>
    <property type="match status" value="1"/>
</dbReference>
<dbReference type="GO" id="GO:0022857">
    <property type="term" value="F:transmembrane transporter activity"/>
    <property type="evidence" value="ECO:0007669"/>
    <property type="project" value="InterPro"/>
</dbReference>
<dbReference type="AlphaFoldDB" id="A0A2T6ALD8"/>
<dbReference type="EMBL" id="QBKQ01000001">
    <property type="protein sequence ID" value="PTX44566.1"/>
    <property type="molecule type" value="Genomic_DNA"/>
</dbReference>
<dbReference type="GO" id="GO:0005886">
    <property type="term" value="C:plasma membrane"/>
    <property type="evidence" value="ECO:0007669"/>
    <property type="project" value="UniProtKB-SubCell"/>
</dbReference>
<dbReference type="RefSeq" id="WP_108170514.1">
    <property type="nucleotide sequence ID" value="NZ_QBKQ01000001.1"/>
</dbReference>
<evidence type="ECO:0000256" key="6">
    <source>
        <dbReference type="SAM" id="Phobius"/>
    </source>
</evidence>
<keyword evidence="2" id="KW-1003">Cell membrane</keyword>
<gene>
    <name evidence="8" type="ORF">C8P64_0546</name>
</gene>
<dbReference type="PROSITE" id="PS50156">
    <property type="entry name" value="SSD"/>
    <property type="match status" value="2"/>
</dbReference>
<evidence type="ECO:0000259" key="7">
    <source>
        <dbReference type="PROSITE" id="PS50156"/>
    </source>
</evidence>
<sequence length="804" mass="91430">MHKIFSFGFWNSIARLILRNRIIIIILIAVATFLLSTQWKNMRFSYTEANLMPKDHPVNISYDDFLNKFGEEGNLILLGVQDSALFTPEKFKAWNELTRKLTSYPEVDHIISPASLQELKKFEDPKRFEMVPVLPDNEPDSTQLKEFEKKLFTALPFYENLVYSSHSNTIQSAMYLNKELVNTKARKIFVLEELDPLIQEFEEKYDIDVRVSGMPYIRTLNAQNIVDEIGLFILAALLVTSLIFFFFFRSIRATLISMFTVCIGVMWAFGVIGLLHYEITILTALIPPLIIVIGIPNCIFLINKYQQEIKKHGNQAKSLQRVITKVGNATLLTNLTTASGFATFILTDSQLLREFGVVASINIIAIFVLSLLIIPIIYSYLNPPKDRHLRHLTKKWIGGLTAWMENMVRNHRIAIYITSLVLLVASIIGIYTIKISGSILEDMPHNTAFYKDVKFFESEFDGVMPLEILIDTKRPKGVMKLSTLKRMDELESFIQDIPELSKPLSVNRLVKYSKQAYYNGNPKYYQLPSSQERNFIMPYAKSLSSSEGIMQSYVDSTGQYARITTFMKDVGTEKMEEIENDLLPQINKIFPEDRYDVSITGKALLFQKGTNYLVKNLIISLGLAIILIAILMAWMFRSFRMIIISLVPNLLPLLVTAGVMGFLGVPIKPSTILVFSIAFGISVDDTIHFLAKYRQELKANNWKIKRSVYAALKETGVSMFYTSIVLFFGFSVFMISSFGGTVALGGLVSATLLFAMLANLLLLPSLLLSLERSIANKKVLKEPAMKIIETEEDEKEYSITDRKN</sequence>
<keyword evidence="4 6" id="KW-1133">Transmembrane helix</keyword>
<evidence type="ECO:0000256" key="2">
    <source>
        <dbReference type="ARBA" id="ARBA00022475"/>
    </source>
</evidence>
<feature type="transmembrane region" description="Helical" evidence="6">
    <location>
        <begin position="21"/>
        <end position="39"/>
    </location>
</feature>
<accession>A0A2T6ALD8</accession>
<dbReference type="InterPro" id="IPR000731">
    <property type="entry name" value="SSD"/>
</dbReference>
<feature type="transmembrane region" description="Helical" evidence="6">
    <location>
        <begin position="742"/>
        <end position="768"/>
    </location>
</feature>
<evidence type="ECO:0000256" key="3">
    <source>
        <dbReference type="ARBA" id="ARBA00022692"/>
    </source>
</evidence>
<keyword evidence="5 6" id="KW-0472">Membrane</keyword>
<feature type="transmembrane region" description="Helical" evidence="6">
    <location>
        <begin position="281"/>
        <end position="302"/>
    </location>
</feature>
<organism evidence="8 9">
    <name type="scientific">Christiangramia gaetbulicola</name>
    <dbReference type="NCBI Taxonomy" id="703340"/>
    <lineage>
        <taxon>Bacteria</taxon>
        <taxon>Pseudomonadati</taxon>
        <taxon>Bacteroidota</taxon>
        <taxon>Flavobacteriia</taxon>
        <taxon>Flavobacteriales</taxon>
        <taxon>Flavobacteriaceae</taxon>
        <taxon>Christiangramia</taxon>
    </lineage>
</organism>
<feature type="transmembrane region" description="Helical" evidence="6">
    <location>
        <begin position="229"/>
        <end position="248"/>
    </location>
</feature>
<evidence type="ECO:0000256" key="1">
    <source>
        <dbReference type="ARBA" id="ARBA00004651"/>
    </source>
</evidence>
<evidence type="ECO:0000256" key="4">
    <source>
        <dbReference type="ARBA" id="ARBA00022989"/>
    </source>
</evidence>
<keyword evidence="3 6" id="KW-0812">Transmembrane</keyword>
<proteinExistence type="predicted"/>
<protein>
    <recommendedName>
        <fullName evidence="7">SSD domain-containing protein</fullName>
    </recommendedName>
</protein>
<feature type="transmembrane region" description="Helical" evidence="6">
    <location>
        <begin position="357"/>
        <end position="381"/>
    </location>
</feature>
<keyword evidence="9" id="KW-1185">Reference proteome</keyword>
<feature type="transmembrane region" description="Helical" evidence="6">
    <location>
        <begin position="255"/>
        <end position="275"/>
    </location>
</feature>
<dbReference type="Pfam" id="PF03176">
    <property type="entry name" value="MMPL"/>
    <property type="match status" value="2"/>
</dbReference>
<feature type="transmembrane region" description="Helical" evidence="6">
    <location>
        <begin position="322"/>
        <end position="345"/>
    </location>
</feature>
<dbReference type="InterPro" id="IPR050545">
    <property type="entry name" value="Mycobact_MmpL"/>
</dbReference>
<name>A0A2T6ALD8_9FLAO</name>
<feature type="domain" description="SSD" evidence="7">
    <location>
        <begin position="255"/>
        <end position="380"/>
    </location>
</feature>
<reference evidence="8 9" key="1">
    <citation type="submission" date="2018-04" db="EMBL/GenBank/DDBJ databases">
        <title>Genomic Encyclopedia of Archaeal and Bacterial Type Strains, Phase II (KMG-II): from individual species to whole genera.</title>
        <authorList>
            <person name="Goeker M."/>
        </authorList>
    </citation>
    <scope>NUCLEOTIDE SEQUENCE [LARGE SCALE GENOMIC DNA]</scope>
    <source>
        <strain evidence="8 9">DSM 23082</strain>
    </source>
</reference>
<dbReference type="OrthoDB" id="9805018at2"/>
<comment type="subcellular location">
    <subcellularLocation>
        <location evidence="1">Cell membrane</location>
        <topology evidence="1">Multi-pass membrane protein</topology>
    </subcellularLocation>
</comment>